<keyword evidence="5" id="KW-1185">Reference proteome</keyword>
<organism evidence="4 5">
    <name type="scientific">Seminavis robusta</name>
    <dbReference type="NCBI Taxonomy" id="568900"/>
    <lineage>
        <taxon>Eukaryota</taxon>
        <taxon>Sar</taxon>
        <taxon>Stramenopiles</taxon>
        <taxon>Ochrophyta</taxon>
        <taxon>Bacillariophyta</taxon>
        <taxon>Bacillariophyceae</taxon>
        <taxon>Bacillariophycidae</taxon>
        <taxon>Naviculales</taxon>
        <taxon>Naviculaceae</taxon>
        <taxon>Seminavis</taxon>
    </lineage>
</organism>
<dbReference type="InterPro" id="IPR004367">
    <property type="entry name" value="Cyclin_C-dom"/>
</dbReference>
<dbReference type="Gene3D" id="1.10.472.10">
    <property type="entry name" value="Cyclin-like"/>
    <property type="match status" value="2"/>
</dbReference>
<evidence type="ECO:0000259" key="2">
    <source>
        <dbReference type="Pfam" id="PF00134"/>
    </source>
</evidence>
<accession>A0A9N8EN38</accession>
<dbReference type="AlphaFoldDB" id="A0A9N8EN38"/>
<dbReference type="Proteomes" id="UP001153069">
    <property type="component" value="Unassembled WGS sequence"/>
</dbReference>
<dbReference type="OrthoDB" id="39037at2759"/>
<sequence length="333" mass="37920">MTHPTTCMFPAINLRMKSSTSRLPRGAVDQELVRDQLNVMAKQDLRQCTRLCANFACLVRDREQALDMEVARKRMIDWQFRVVDHYEIPRDAVAASTALLDRYVSSCHRQWLECDKSTFKLAAMTTLYMATKVQDQTRLLSVAKLVELSRGEFQEVDILRMESRVLVQLGWRVHPVTVHSFIHSFLRFVRNDNALIMAALYDRAVFFAELCLFDQRYATSSRAFLAAAAVLNALEGIGESEACEQAFLDALEAQTDIDFRPFPSLEQVREDLWYIYSLSAQYHEDDQSLSAVSPAPSMTCDASRDSETKAVIHHHHTHSPTSVHPWAGIGKFA</sequence>
<dbReference type="EMBL" id="CAICTM010001292">
    <property type="protein sequence ID" value="CAB9522361.1"/>
    <property type="molecule type" value="Genomic_DNA"/>
</dbReference>
<name>A0A9N8EN38_9STRA</name>
<reference evidence="4" key="1">
    <citation type="submission" date="2020-06" db="EMBL/GenBank/DDBJ databases">
        <authorList>
            <consortium name="Plant Systems Biology data submission"/>
        </authorList>
    </citation>
    <scope>NUCLEOTIDE SEQUENCE</scope>
    <source>
        <strain evidence="4">D6</strain>
    </source>
</reference>
<dbReference type="InterPro" id="IPR036915">
    <property type="entry name" value="Cyclin-like_sf"/>
</dbReference>
<dbReference type="Pfam" id="PF00134">
    <property type="entry name" value="Cyclin_N"/>
    <property type="match status" value="1"/>
</dbReference>
<protein>
    <recommendedName>
        <fullName evidence="6">Cyclin-like domain-containing protein</fullName>
    </recommendedName>
</protein>
<evidence type="ECO:0000313" key="4">
    <source>
        <dbReference type="EMBL" id="CAB9522361.1"/>
    </source>
</evidence>
<dbReference type="SUPFAM" id="SSF47954">
    <property type="entry name" value="Cyclin-like"/>
    <property type="match status" value="1"/>
</dbReference>
<dbReference type="PANTHER" id="PTHR10177">
    <property type="entry name" value="CYCLINS"/>
    <property type="match status" value="1"/>
</dbReference>
<feature type="domain" description="Cyclin C-terminal" evidence="3">
    <location>
        <begin position="176"/>
        <end position="243"/>
    </location>
</feature>
<proteinExistence type="predicted"/>
<comment type="caution">
    <text evidence="4">The sequence shown here is derived from an EMBL/GenBank/DDBJ whole genome shotgun (WGS) entry which is preliminary data.</text>
</comment>
<dbReference type="InterPro" id="IPR039361">
    <property type="entry name" value="Cyclin"/>
</dbReference>
<gene>
    <name evidence="4" type="ORF">SEMRO_1294_G260200.2</name>
</gene>
<evidence type="ECO:0008006" key="6">
    <source>
        <dbReference type="Google" id="ProtNLM"/>
    </source>
</evidence>
<dbReference type="Pfam" id="PF02984">
    <property type="entry name" value="Cyclin_C"/>
    <property type="match status" value="1"/>
</dbReference>
<evidence type="ECO:0000313" key="5">
    <source>
        <dbReference type="Proteomes" id="UP001153069"/>
    </source>
</evidence>
<keyword evidence="1" id="KW-0195">Cyclin</keyword>
<dbReference type="InterPro" id="IPR006671">
    <property type="entry name" value="Cyclin_N"/>
</dbReference>
<evidence type="ECO:0000256" key="1">
    <source>
        <dbReference type="ARBA" id="ARBA00023127"/>
    </source>
</evidence>
<evidence type="ECO:0000259" key="3">
    <source>
        <dbReference type="Pfam" id="PF02984"/>
    </source>
</evidence>
<feature type="domain" description="Cyclin N-terminal" evidence="2">
    <location>
        <begin position="61"/>
        <end position="173"/>
    </location>
</feature>
<dbReference type="FunFam" id="1.10.472.10:FF:000093">
    <property type="entry name" value="Predicted protein"/>
    <property type="match status" value="1"/>
</dbReference>